<dbReference type="RefSeq" id="WP_172622682.1">
    <property type="nucleotide sequence ID" value="NZ_LR699119.1"/>
</dbReference>
<protein>
    <recommendedName>
        <fullName evidence="2">SH3b1 domain-containing protein</fullName>
    </recommendedName>
</protein>
<dbReference type="InterPro" id="IPR038765">
    <property type="entry name" value="Papain-like_cys_pep_sf"/>
</dbReference>
<evidence type="ECO:0000313" key="4">
    <source>
        <dbReference type="Proteomes" id="UP000324194"/>
    </source>
</evidence>
<feature type="chain" id="PRO_5023106440" description="SH3b1 domain-containing protein" evidence="1">
    <location>
        <begin position="24"/>
        <end position="500"/>
    </location>
</feature>
<gene>
    <name evidence="3" type="ORF">AQUSIP_02230</name>
</gene>
<evidence type="ECO:0000256" key="1">
    <source>
        <dbReference type="SAM" id="SignalP"/>
    </source>
</evidence>
<evidence type="ECO:0000259" key="2">
    <source>
        <dbReference type="Pfam" id="PF12913"/>
    </source>
</evidence>
<accession>A0A5E4PDF4</accession>
<dbReference type="KEGG" id="asip:AQUSIP_02230"/>
<name>A0A5E4PDF4_9COXI</name>
<dbReference type="AlphaFoldDB" id="A0A5E4PDF4"/>
<organism evidence="3 4">
    <name type="scientific">Aquicella siphonis</name>
    <dbReference type="NCBI Taxonomy" id="254247"/>
    <lineage>
        <taxon>Bacteria</taxon>
        <taxon>Pseudomonadati</taxon>
        <taxon>Pseudomonadota</taxon>
        <taxon>Gammaproteobacteria</taxon>
        <taxon>Legionellales</taxon>
        <taxon>Coxiellaceae</taxon>
        <taxon>Aquicella</taxon>
    </lineage>
</organism>
<proteinExistence type="predicted"/>
<feature type="domain" description="SH3b1" evidence="2">
    <location>
        <begin position="171"/>
        <end position="222"/>
    </location>
</feature>
<keyword evidence="1" id="KW-0732">Signal</keyword>
<dbReference type="SUPFAM" id="SSF54001">
    <property type="entry name" value="Cysteine proteinases"/>
    <property type="match status" value="1"/>
</dbReference>
<dbReference type="InterPro" id="IPR027017">
    <property type="entry name" value="P60_peptidase_YkfC"/>
</dbReference>
<dbReference type="EMBL" id="LR699119">
    <property type="protein sequence ID" value="VVC74949.1"/>
    <property type="molecule type" value="Genomic_DNA"/>
</dbReference>
<dbReference type="InterPro" id="IPR039439">
    <property type="entry name" value="SH3b1_dom"/>
</dbReference>
<dbReference type="Pfam" id="PF12913">
    <property type="entry name" value="SH3_6"/>
    <property type="match status" value="1"/>
</dbReference>
<dbReference type="Proteomes" id="UP000324194">
    <property type="component" value="Chromosome 1"/>
</dbReference>
<evidence type="ECO:0000313" key="3">
    <source>
        <dbReference type="EMBL" id="VVC74949.1"/>
    </source>
</evidence>
<dbReference type="PIRSF" id="PIRSF019015">
    <property type="entry name" value="P60_peptidase_YkfC"/>
    <property type="match status" value="1"/>
</dbReference>
<keyword evidence="4" id="KW-1185">Reference proteome</keyword>
<dbReference type="Gene3D" id="3.90.1720.10">
    <property type="entry name" value="endopeptidase domain like (from Nostoc punctiforme)"/>
    <property type="match status" value="1"/>
</dbReference>
<sequence length="500" mass="56522">MFTVKRFFIRSALLSILASHALANEELISVFPLERYDQSVARWVKPGNADYDSPLLSAETQRKRMEIYENHWFGAQSPWNEAYVTKILRQAAPDDLKSTELELIKMFGNQGKSDEQRGYAENFRPHTQEWIENISDNIQPARLDNLSYQTDRRAIAVDNLHARVLPTEDVHFYSHQLAGQGYPFDNLQMSALWAGTPLYVAAETKDHAWSLVITPDYIAWVKSNGIARTDDSFINTWCAAAKRHLAAITRTRASVRDTNGQYHFSAYVGSVFPASDTPAGIKIMVAAADADRRAVIKHAVLEQGDAAMMPLAASPRHFAQIMRTMINRPYGWGSMYFYNDCSAELKSLFTPFGIWLPRHSSAQVTEGKMVDMSGVSPEQRLSYLMANGKKFLTLIYIGGHVILYIGSFSDPNSGNQNVMAMTYQNIWGLSPSPATRRAVIGESVVFPLLQRYPEDLSLVPLTAKKYFQVSYLDQWPLDSASQRTSRVNLKDLMHPEERMK</sequence>
<feature type="signal peptide" evidence="1">
    <location>
        <begin position="1"/>
        <end position="23"/>
    </location>
</feature>
<reference evidence="3 4" key="1">
    <citation type="submission" date="2019-08" db="EMBL/GenBank/DDBJ databases">
        <authorList>
            <person name="Guy L."/>
        </authorList>
    </citation>
    <scope>NUCLEOTIDE SEQUENCE [LARGE SCALE GENOMIC DNA]</scope>
    <source>
        <strain evidence="3 4">SGT-108</strain>
    </source>
</reference>